<evidence type="ECO:0008006" key="4">
    <source>
        <dbReference type="Google" id="ProtNLM"/>
    </source>
</evidence>
<dbReference type="KEGG" id="aoz:HUE56_30505"/>
<geneLocation type="plasmid" evidence="2 3">
    <name>unnamed7</name>
</geneLocation>
<evidence type="ECO:0000313" key="3">
    <source>
        <dbReference type="Proteomes" id="UP000509702"/>
    </source>
</evidence>
<organism evidence="2 3">
    <name type="scientific">Azospirillum oryzae</name>
    <dbReference type="NCBI Taxonomy" id="286727"/>
    <lineage>
        <taxon>Bacteria</taxon>
        <taxon>Pseudomonadati</taxon>
        <taxon>Pseudomonadota</taxon>
        <taxon>Alphaproteobacteria</taxon>
        <taxon>Rhodospirillales</taxon>
        <taxon>Azospirillaceae</taxon>
        <taxon>Azospirillum</taxon>
    </lineage>
</organism>
<keyword evidence="3" id="KW-1185">Reference proteome</keyword>
<sequence length="118" mass="12303">MGGIGRFLTALAVMAVLLLGAAGSASAHAVMTDHGAVHNDAPCTDHEDQGTLPCDYPDQEPHHAMPMAAPCCPSLEAPARITVTRVTVMSRIIWHPAAEPLLATLLITPEPPPPRTAA</sequence>
<dbReference type="OrthoDB" id="9928602at2"/>
<feature type="signal peptide" evidence="1">
    <location>
        <begin position="1"/>
        <end position="29"/>
    </location>
</feature>
<gene>
    <name evidence="2" type="ORF">HUE56_30505</name>
</gene>
<evidence type="ECO:0000313" key="2">
    <source>
        <dbReference type="EMBL" id="QKS54826.1"/>
    </source>
</evidence>
<dbReference type="Proteomes" id="UP000509702">
    <property type="component" value="Plasmid unnamed7"/>
</dbReference>
<keyword evidence="2" id="KW-0614">Plasmid</keyword>
<reference evidence="2 3" key="1">
    <citation type="submission" date="2020-06" db="EMBL/GenBank/DDBJ databases">
        <title>Complete genome of Azosprillum oryzae KACC14407.</title>
        <authorList>
            <person name="Kim M."/>
            <person name="Park Y.-J."/>
            <person name="Shin J.-H."/>
        </authorList>
    </citation>
    <scope>NUCLEOTIDE SEQUENCE [LARGE SCALE GENOMIC DNA]</scope>
    <source>
        <strain evidence="2 3">KACC 14407</strain>
        <plasmid evidence="2 3">unnamed7</plasmid>
    </source>
</reference>
<dbReference type="AlphaFoldDB" id="A0A6N1AT95"/>
<accession>A0A6N1AT95</accession>
<keyword evidence="1" id="KW-0732">Signal</keyword>
<protein>
    <recommendedName>
        <fullName evidence="4">CopL family metal-binding regulatory protein</fullName>
    </recommendedName>
</protein>
<name>A0A6N1AT95_9PROT</name>
<dbReference type="RefSeq" id="WP_109153189.1">
    <property type="nucleotide sequence ID" value="NZ_BSOV01000001.1"/>
</dbReference>
<feature type="chain" id="PRO_5028900630" description="CopL family metal-binding regulatory protein" evidence="1">
    <location>
        <begin position="30"/>
        <end position="118"/>
    </location>
</feature>
<evidence type="ECO:0000256" key="1">
    <source>
        <dbReference type="SAM" id="SignalP"/>
    </source>
</evidence>
<dbReference type="EMBL" id="CP054622">
    <property type="protein sequence ID" value="QKS54826.1"/>
    <property type="molecule type" value="Genomic_DNA"/>
</dbReference>
<proteinExistence type="predicted"/>